<proteinExistence type="predicted"/>
<dbReference type="InterPro" id="IPR005135">
    <property type="entry name" value="Endo/exonuclease/phosphatase"/>
</dbReference>
<dbReference type="OrthoDB" id="416119at2759"/>
<dbReference type="InterPro" id="IPR036691">
    <property type="entry name" value="Endo/exonu/phosph_ase_sf"/>
</dbReference>
<reference evidence="2 3" key="1">
    <citation type="journal article" date="2016" name="Mol. Biol. Evol.">
        <title>Comparative Genomics of Early-Diverging Mushroom-Forming Fungi Provides Insights into the Origins of Lignocellulose Decay Capabilities.</title>
        <authorList>
            <person name="Nagy L.G."/>
            <person name="Riley R."/>
            <person name="Tritt A."/>
            <person name="Adam C."/>
            <person name="Daum C."/>
            <person name="Floudas D."/>
            <person name="Sun H."/>
            <person name="Yadav J.S."/>
            <person name="Pangilinan J."/>
            <person name="Larsson K.H."/>
            <person name="Matsuura K."/>
            <person name="Barry K."/>
            <person name="Labutti K."/>
            <person name="Kuo R."/>
            <person name="Ohm R.A."/>
            <person name="Bhattacharya S.S."/>
            <person name="Shirouzu T."/>
            <person name="Yoshinaga Y."/>
            <person name="Martin F.M."/>
            <person name="Grigoriev I.V."/>
            <person name="Hibbett D.S."/>
        </authorList>
    </citation>
    <scope>NUCLEOTIDE SEQUENCE [LARGE SCALE GENOMIC DNA]</scope>
    <source>
        <strain evidence="2 3">HHB12029</strain>
    </source>
</reference>
<dbReference type="EMBL" id="KV425908">
    <property type="protein sequence ID" value="KZV99541.1"/>
    <property type="molecule type" value="Genomic_DNA"/>
</dbReference>
<protein>
    <recommendedName>
        <fullName evidence="1">Endonuclease/exonuclease/phosphatase domain-containing protein</fullName>
    </recommendedName>
</protein>
<accession>A0A165MNW5</accession>
<dbReference type="Proteomes" id="UP000077266">
    <property type="component" value="Unassembled WGS sequence"/>
</dbReference>
<feature type="non-terminal residue" evidence="2">
    <location>
        <position position="296"/>
    </location>
</feature>
<evidence type="ECO:0000313" key="2">
    <source>
        <dbReference type="EMBL" id="KZV99541.1"/>
    </source>
</evidence>
<dbReference type="GO" id="GO:0003824">
    <property type="term" value="F:catalytic activity"/>
    <property type="evidence" value="ECO:0007669"/>
    <property type="project" value="InterPro"/>
</dbReference>
<sequence>MTEVDAQAAENAWEELRVFSSPLPDNPNGAGGVGVVLNKRLVCTKDAKSWVVIPGRAIVVSVNWHLGDKLTLLAVYAPNTAKEQEGFWAKILETLKKKSHIPRPKILLGDCNNVDTPGDRFPAHLNDTDLSIEFLELRAYLEVDDGWRLSNPGKTGFSWRCADRSKHSRIDRIFVTQDIVLGCRNWKIWDNAFCPGTDHSAVSVELVHLKLPFVGEGRATMRPWHTKIAKLMQDAASRGMEMMDALDARPTQERDPLDNIQTRWPTFKDENLKSAKAHAREISQKETRMLAALAND</sequence>
<gene>
    <name evidence="2" type="ORF">EXIGLDRAFT_605522</name>
</gene>
<evidence type="ECO:0000259" key="1">
    <source>
        <dbReference type="Pfam" id="PF03372"/>
    </source>
</evidence>
<dbReference type="Gene3D" id="3.60.10.10">
    <property type="entry name" value="Endonuclease/exonuclease/phosphatase"/>
    <property type="match status" value="1"/>
</dbReference>
<keyword evidence="3" id="KW-1185">Reference proteome</keyword>
<dbReference type="AlphaFoldDB" id="A0A165MNW5"/>
<dbReference type="SUPFAM" id="SSF56219">
    <property type="entry name" value="DNase I-like"/>
    <property type="match status" value="1"/>
</dbReference>
<dbReference type="Pfam" id="PF03372">
    <property type="entry name" value="Exo_endo_phos"/>
    <property type="match status" value="1"/>
</dbReference>
<feature type="domain" description="Endonuclease/exonuclease/phosphatase" evidence="1">
    <location>
        <begin position="2"/>
        <end position="183"/>
    </location>
</feature>
<dbReference type="InParanoid" id="A0A165MNW5"/>
<organism evidence="2 3">
    <name type="scientific">Exidia glandulosa HHB12029</name>
    <dbReference type="NCBI Taxonomy" id="1314781"/>
    <lineage>
        <taxon>Eukaryota</taxon>
        <taxon>Fungi</taxon>
        <taxon>Dikarya</taxon>
        <taxon>Basidiomycota</taxon>
        <taxon>Agaricomycotina</taxon>
        <taxon>Agaricomycetes</taxon>
        <taxon>Auriculariales</taxon>
        <taxon>Exidiaceae</taxon>
        <taxon>Exidia</taxon>
    </lineage>
</organism>
<evidence type="ECO:0000313" key="3">
    <source>
        <dbReference type="Proteomes" id="UP000077266"/>
    </source>
</evidence>
<name>A0A165MNW5_EXIGL</name>